<dbReference type="WBParaSite" id="ACRNAN_scaffold23171.g19025.t1">
    <property type="protein sequence ID" value="ACRNAN_scaffold23171.g19025.t1"/>
    <property type="gene ID" value="ACRNAN_scaffold23171.g19025"/>
</dbReference>
<evidence type="ECO:0000313" key="1">
    <source>
        <dbReference type="Proteomes" id="UP000887540"/>
    </source>
</evidence>
<accession>A0A914DDB9</accession>
<keyword evidence="1" id="KW-1185">Reference proteome</keyword>
<organism evidence="1 2">
    <name type="scientific">Acrobeloides nanus</name>
    <dbReference type="NCBI Taxonomy" id="290746"/>
    <lineage>
        <taxon>Eukaryota</taxon>
        <taxon>Metazoa</taxon>
        <taxon>Ecdysozoa</taxon>
        <taxon>Nematoda</taxon>
        <taxon>Chromadorea</taxon>
        <taxon>Rhabditida</taxon>
        <taxon>Tylenchina</taxon>
        <taxon>Cephalobomorpha</taxon>
        <taxon>Cephaloboidea</taxon>
        <taxon>Cephalobidae</taxon>
        <taxon>Acrobeloides</taxon>
    </lineage>
</organism>
<dbReference type="AlphaFoldDB" id="A0A914DDB9"/>
<sequence>MPPKDPIIPIDRDFVVPPVLHAKIMIGNELFSRMQGINGKSPAFQQVIKEQRLDVNRHKTGLIYSRFNGNVIKRLYESTEVLATASEDEDYQRVIEVLRIFNTWSRLVSTTDTDLPDERIQEISCREAHSDDMKCCQTELLEKP</sequence>
<dbReference type="Proteomes" id="UP000887540">
    <property type="component" value="Unplaced"/>
</dbReference>
<name>A0A914DDB9_9BILA</name>
<reference evidence="2" key="1">
    <citation type="submission" date="2022-11" db="UniProtKB">
        <authorList>
            <consortium name="WormBaseParasite"/>
        </authorList>
    </citation>
    <scope>IDENTIFICATION</scope>
</reference>
<protein>
    <submittedName>
        <fullName evidence="2">Uncharacterized protein</fullName>
    </submittedName>
</protein>
<proteinExistence type="predicted"/>
<evidence type="ECO:0000313" key="2">
    <source>
        <dbReference type="WBParaSite" id="ACRNAN_scaffold23171.g19025.t1"/>
    </source>
</evidence>